<sequence length="218" mass="24059">MRSSSVLERRGPGAPSFLYLSVLSWLVVKVEFLWGTRDVTAEIVTRSLPSGGLVLKACYLNQHRSSFVISQGSECIRAKKSCDGTRVASSLMNLMKQEKKLENDEDEASEDLLKLHEEMAALQSRLALAAGRLSRIRKIRNRVKEKRSEATRRGLQEVDQQDAILSGLDAHEDALLRDLQVDHVPNDVDWSALGLGEDFLNASPLFEAGESSSGVAGH</sequence>
<evidence type="ECO:0000313" key="2">
    <source>
        <dbReference type="EMBL" id="KAG7404195.1"/>
    </source>
</evidence>
<evidence type="ECO:0000313" key="3">
    <source>
        <dbReference type="Proteomes" id="UP000694050"/>
    </source>
</evidence>
<reference evidence="2" key="1">
    <citation type="submission" date="2021-04" db="EMBL/GenBank/DDBJ databases">
        <title>First draft genome resource for Brassicaceae pathogens Fusarium oxysporum f. sp. raphani and Fusarium oxysporum f. sp. rapae.</title>
        <authorList>
            <person name="Asai S."/>
        </authorList>
    </citation>
    <scope>NUCLEOTIDE SEQUENCE</scope>
    <source>
        <strain evidence="2">Tf1208</strain>
    </source>
</reference>
<name>A0A8J5TN32_FUSOX</name>
<proteinExistence type="predicted"/>
<evidence type="ECO:0000256" key="1">
    <source>
        <dbReference type="SAM" id="Coils"/>
    </source>
</evidence>
<feature type="coiled-coil region" evidence="1">
    <location>
        <begin position="91"/>
        <end position="125"/>
    </location>
</feature>
<comment type="caution">
    <text evidence="2">The sequence shown here is derived from an EMBL/GenBank/DDBJ whole genome shotgun (WGS) entry which is preliminary data.</text>
</comment>
<keyword evidence="1" id="KW-0175">Coiled coil</keyword>
<dbReference type="AlphaFoldDB" id="A0A8J5TN32"/>
<accession>A0A8J5TN32</accession>
<organism evidence="2 3">
    <name type="scientific">Fusarium oxysporum f. sp. rapae</name>
    <dbReference type="NCBI Taxonomy" id="485398"/>
    <lineage>
        <taxon>Eukaryota</taxon>
        <taxon>Fungi</taxon>
        <taxon>Dikarya</taxon>
        <taxon>Ascomycota</taxon>
        <taxon>Pezizomycotina</taxon>
        <taxon>Sordariomycetes</taxon>
        <taxon>Hypocreomycetidae</taxon>
        <taxon>Hypocreales</taxon>
        <taxon>Nectriaceae</taxon>
        <taxon>Fusarium</taxon>
        <taxon>Fusarium oxysporum species complex</taxon>
    </lineage>
</organism>
<dbReference type="EMBL" id="JAELUQ010000013">
    <property type="protein sequence ID" value="KAG7404195.1"/>
    <property type="molecule type" value="Genomic_DNA"/>
</dbReference>
<gene>
    <name evidence="2" type="ORF">Forpe1208_v016032</name>
</gene>
<dbReference type="Proteomes" id="UP000694050">
    <property type="component" value="Unassembled WGS sequence"/>
</dbReference>
<protein>
    <submittedName>
        <fullName evidence="2">Uncharacterized protein</fullName>
    </submittedName>
</protein>